<dbReference type="SUPFAM" id="SSF49265">
    <property type="entry name" value="Fibronectin type III"/>
    <property type="match status" value="1"/>
</dbReference>
<keyword evidence="1" id="KW-0723">Serine/threonine-protein kinase</keyword>
<protein>
    <recommendedName>
        <fullName evidence="12">Protein kinase domain-containing protein</fullName>
    </recommendedName>
</protein>
<feature type="compositionally biased region" description="Basic and acidic residues" evidence="7">
    <location>
        <begin position="640"/>
        <end position="671"/>
    </location>
</feature>
<evidence type="ECO:0000259" key="9">
    <source>
        <dbReference type="PROSITE" id="PS50853"/>
    </source>
</evidence>
<dbReference type="CDD" id="cd14103">
    <property type="entry name" value="STKc_MLCK"/>
    <property type="match status" value="1"/>
</dbReference>
<feature type="region of interest" description="Disordered" evidence="7">
    <location>
        <begin position="857"/>
        <end position="884"/>
    </location>
</feature>
<dbReference type="Pfam" id="PF00069">
    <property type="entry name" value="Pkinase"/>
    <property type="match status" value="1"/>
</dbReference>
<evidence type="ECO:0000256" key="3">
    <source>
        <dbReference type="ARBA" id="ARBA00022741"/>
    </source>
</evidence>
<feature type="compositionally biased region" description="Basic and acidic residues" evidence="7">
    <location>
        <begin position="532"/>
        <end position="586"/>
    </location>
</feature>
<dbReference type="CDD" id="cd00063">
    <property type="entry name" value="FN3"/>
    <property type="match status" value="1"/>
</dbReference>
<evidence type="ECO:0000259" key="8">
    <source>
        <dbReference type="PROSITE" id="PS50011"/>
    </source>
</evidence>
<feature type="non-terminal residue" evidence="10">
    <location>
        <position position="1"/>
    </location>
</feature>
<dbReference type="AlphaFoldDB" id="A0A232F319"/>
<dbReference type="PROSITE" id="PS50011">
    <property type="entry name" value="PROTEIN_KINASE_DOM"/>
    <property type="match status" value="1"/>
</dbReference>
<dbReference type="Pfam" id="PF00041">
    <property type="entry name" value="fn3"/>
    <property type="match status" value="1"/>
</dbReference>
<evidence type="ECO:0000313" key="11">
    <source>
        <dbReference type="Proteomes" id="UP000215335"/>
    </source>
</evidence>
<accession>A0A232F319</accession>
<dbReference type="GO" id="GO:0005634">
    <property type="term" value="C:nucleus"/>
    <property type="evidence" value="ECO:0007669"/>
    <property type="project" value="TreeGrafter"/>
</dbReference>
<feature type="compositionally biased region" description="Basic and acidic residues" evidence="7">
    <location>
        <begin position="688"/>
        <end position="711"/>
    </location>
</feature>
<evidence type="ECO:0000256" key="6">
    <source>
        <dbReference type="PROSITE-ProRule" id="PRU10141"/>
    </source>
</evidence>
<evidence type="ECO:0000256" key="7">
    <source>
        <dbReference type="SAM" id="MobiDB-lite"/>
    </source>
</evidence>
<dbReference type="Gene3D" id="1.10.510.10">
    <property type="entry name" value="Transferase(Phosphotransferase) domain 1"/>
    <property type="match status" value="1"/>
</dbReference>
<evidence type="ECO:0000256" key="4">
    <source>
        <dbReference type="ARBA" id="ARBA00022777"/>
    </source>
</evidence>
<dbReference type="SUPFAM" id="SSF48726">
    <property type="entry name" value="Immunoglobulin"/>
    <property type="match status" value="1"/>
</dbReference>
<comment type="caution">
    <text evidence="10">The sequence shown here is derived from an EMBL/GenBank/DDBJ whole genome shotgun (WGS) entry which is preliminary data.</text>
</comment>
<feature type="domain" description="Protein kinase" evidence="8">
    <location>
        <begin position="202"/>
        <end position="457"/>
    </location>
</feature>
<dbReference type="InterPro" id="IPR000719">
    <property type="entry name" value="Prot_kinase_dom"/>
</dbReference>
<dbReference type="EMBL" id="NNAY01001177">
    <property type="protein sequence ID" value="OXU24853.1"/>
    <property type="molecule type" value="Genomic_DNA"/>
</dbReference>
<reference evidence="10 11" key="1">
    <citation type="journal article" date="2017" name="Curr. Biol.">
        <title>The Evolution of Venom by Co-option of Single-Copy Genes.</title>
        <authorList>
            <person name="Martinson E.O."/>
            <person name="Mrinalini"/>
            <person name="Kelkar Y.D."/>
            <person name="Chang C.H."/>
            <person name="Werren J.H."/>
        </authorList>
    </citation>
    <scope>NUCLEOTIDE SEQUENCE [LARGE SCALE GENOMIC DNA]</scope>
    <source>
        <strain evidence="10 11">Alberta</strain>
        <tissue evidence="10">Whole body</tissue>
    </source>
</reference>
<feature type="compositionally biased region" description="Acidic residues" evidence="7">
    <location>
        <begin position="672"/>
        <end position="687"/>
    </location>
</feature>
<dbReference type="GO" id="GO:0004674">
    <property type="term" value="F:protein serine/threonine kinase activity"/>
    <property type="evidence" value="ECO:0007669"/>
    <property type="project" value="UniProtKB-KW"/>
</dbReference>
<dbReference type="Gene3D" id="3.30.200.20">
    <property type="entry name" value="Phosphorylase Kinase, domain 1"/>
    <property type="match status" value="1"/>
</dbReference>
<dbReference type="PROSITE" id="PS00108">
    <property type="entry name" value="PROTEIN_KINASE_ST"/>
    <property type="match status" value="1"/>
</dbReference>
<feature type="compositionally biased region" description="Low complexity" evidence="7">
    <location>
        <begin position="504"/>
        <end position="517"/>
    </location>
</feature>
<name>A0A232F319_9HYME</name>
<feature type="binding site" evidence="6">
    <location>
        <position position="231"/>
    </location>
    <ligand>
        <name>ATP</name>
        <dbReference type="ChEBI" id="CHEBI:30616"/>
    </ligand>
</feature>
<dbReference type="PROSITE" id="PS50853">
    <property type="entry name" value="FN3"/>
    <property type="match status" value="1"/>
</dbReference>
<evidence type="ECO:0000256" key="2">
    <source>
        <dbReference type="ARBA" id="ARBA00022679"/>
    </source>
</evidence>
<dbReference type="Proteomes" id="UP000215335">
    <property type="component" value="Unassembled WGS sequence"/>
</dbReference>
<dbReference type="PANTHER" id="PTHR24342:SF20">
    <property type="entry name" value="MYOSIN LIGHT CHAIN KINASE, SMOOTH MUSCLE"/>
    <property type="match status" value="1"/>
</dbReference>
<dbReference type="GO" id="GO:0035556">
    <property type="term" value="P:intracellular signal transduction"/>
    <property type="evidence" value="ECO:0007669"/>
    <property type="project" value="TreeGrafter"/>
</dbReference>
<keyword evidence="4" id="KW-0418">Kinase</keyword>
<organism evidence="10 11">
    <name type="scientific">Trichomalopsis sarcophagae</name>
    <dbReference type="NCBI Taxonomy" id="543379"/>
    <lineage>
        <taxon>Eukaryota</taxon>
        <taxon>Metazoa</taxon>
        <taxon>Ecdysozoa</taxon>
        <taxon>Arthropoda</taxon>
        <taxon>Hexapoda</taxon>
        <taxon>Insecta</taxon>
        <taxon>Pterygota</taxon>
        <taxon>Neoptera</taxon>
        <taxon>Endopterygota</taxon>
        <taxon>Hymenoptera</taxon>
        <taxon>Apocrita</taxon>
        <taxon>Proctotrupomorpha</taxon>
        <taxon>Chalcidoidea</taxon>
        <taxon>Pteromalidae</taxon>
        <taxon>Pteromalinae</taxon>
        <taxon>Trichomalopsis</taxon>
    </lineage>
</organism>
<dbReference type="InterPro" id="IPR017441">
    <property type="entry name" value="Protein_kinase_ATP_BS"/>
</dbReference>
<keyword evidence="5 6" id="KW-0067">ATP-binding</keyword>
<evidence type="ECO:0008006" key="12">
    <source>
        <dbReference type="Google" id="ProtNLM"/>
    </source>
</evidence>
<dbReference type="InterPro" id="IPR011009">
    <property type="entry name" value="Kinase-like_dom_sf"/>
</dbReference>
<dbReference type="PANTHER" id="PTHR24342">
    <property type="entry name" value="SERINE/THREONINE-PROTEIN KINASE 17"/>
    <property type="match status" value="1"/>
</dbReference>
<evidence type="ECO:0000256" key="1">
    <source>
        <dbReference type="ARBA" id="ARBA00022527"/>
    </source>
</evidence>
<keyword evidence="3 6" id="KW-0547">Nucleotide-binding</keyword>
<dbReference type="STRING" id="543379.A0A232F319"/>
<dbReference type="Gene3D" id="2.60.40.10">
    <property type="entry name" value="Immunoglobulins"/>
    <property type="match status" value="2"/>
</dbReference>
<feature type="compositionally biased region" description="Basic and acidic residues" evidence="7">
    <location>
        <begin position="600"/>
        <end position="627"/>
    </location>
</feature>
<dbReference type="SMART" id="SM00220">
    <property type="entry name" value="S_TKc"/>
    <property type="match status" value="1"/>
</dbReference>
<dbReference type="InterPro" id="IPR003961">
    <property type="entry name" value="FN3_dom"/>
</dbReference>
<feature type="domain" description="Fibronectin type-III" evidence="9">
    <location>
        <begin position="65"/>
        <end position="160"/>
    </location>
</feature>
<proteinExistence type="predicted"/>
<keyword evidence="11" id="KW-1185">Reference proteome</keyword>
<dbReference type="PROSITE" id="PS00107">
    <property type="entry name" value="PROTEIN_KINASE_ATP"/>
    <property type="match status" value="1"/>
</dbReference>
<sequence length="896" mass="100720">GRELAADERTHIDSAEGVSRLRLDGITADQAGKYAVSVENALGSDCRFASVAVEGPPEPPCDPPTVKPLRRDTGASSNGVSVTWCSPAYDGGCALTGYTVECRRIGELCWRVVAENCLSLCHEAHNLHAGATYLFRVRALNVHGPGEPSPESRPFKVPFVDMDDAEDKLKVEEDQANMEDENGEYDDKEVTAEEGHLFKERYALHEELGKGRYGVVRRVVEKKSEKSFAAKIVRTVKTSDRKQVREEMKIMNLLRHPKLLRLTAAFESPKEIVMVTEYISGGELFERVVADDFTLTEKDSILFMRQICEGVRYMHKNNVVHLDLKPENVMCHTRTSHRIKLIDFGLAQILSPSQPVRVLFGTPEFIPPEIINYEPIGTESDMWSVGVICYVLLTGLSPFMGDNDAETFANIVRADYDFEDEAFDAISPDAKDFISNLLQKKKELRMSAIQCLSHSWLAQHTENMSRVALPTDKLKKFIVRRKWQKTGNALRALGRMAMLSANRRSPSLSPTSTRSLSEVARSESLDSENLDDSVRREEDESLEHSVSEDEIAKKSEQTGEMDSSKVEEESSKELNVDDVVKTEKDLNMSSKEQASEDIEKDVCEVKQEYSGDKDIEASSKSNEREYDVNLCNEDDDVTEETEKVLDVQESTDDQRKKEDSDEVSESKKTAEEESDEITVIEKEEDTAEKESLEGEESVKEGSDKSIKDNKADEVFKIIDNDSFKIEEDTTQNFCSKLKKSCDVINNESSSKTIENSVFSRGISKSHLEEPRNNGSATEVKRLNNKETGVGADFKANKDIAFDRELTRRSFRKFNTQLEANTDEDTRLDGSPSRGRFVPTGNVSRTAKLFEKLETEQTVHHHHGNNNGLATTAKDATASGKPQRSERIQRAFAFWNK</sequence>
<dbReference type="OrthoDB" id="6070751at2759"/>
<dbReference type="FunFam" id="1.10.510.10:FF:000175">
    <property type="entry name" value="Myosin light chain kinase, smooth muscle"/>
    <property type="match status" value="1"/>
</dbReference>
<evidence type="ECO:0000256" key="5">
    <source>
        <dbReference type="ARBA" id="ARBA00022840"/>
    </source>
</evidence>
<dbReference type="SUPFAM" id="SSF56112">
    <property type="entry name" value="Protein kinase-like (PK-like)"/>
    <property type="match status" value="1"/>
</dbReference>
<evidence type="ECO:0000313" key="10">
    <source>
        <dbReference type="EMBL" id="OXU24853.1"/>
    </source>
</evidence>
<dbReference type="InterPro" id="IPR036116">
    <property type="entry name" value="FN3_sf"/>
</dbReference>
<dbReference type="SMART" id="SM00060">
    <property type="entry name" value="FN3"/>
    <property type="match status" value="1"/>
</dbReference>
<dbReference type="GO" id="GO:0043065">
    <property type="term" value="P:positive regulation of apoptotic process"/>
    <property type="evidence" value="ECO:0007669"/>
    <property type="project" value="TreeGrafter"/>
</dbReference>
<dbReference type="InterPro" id="IPR013783">
    <property type="entry name" value="Ig-like_fold"/>
</dbReference>
<gene>
    <name evidence="10" type="ORF">TSAR_008648</name>
</gene>
<keyword evidence="2" id="KW-0808">Transferase</keyword>
<dbReference type="InterPro" id="IPR008271">
    <property type="entry name" value="Ser/Thr_kinase_AS"/>
</dbReference>
<dbReference type="GO" id="GO:0005524">
    <property type="term" value="F:ATP binding"/>
    <property type="evidence" value="ECO:0007669"/>
    <property type="project" value="UniProtKB-UniRule"/>
</dbReference>
<feature type="region of interest" description="Disordered" evidence="7">
    <location>
        <begin position="501"/>
        <end position="711"/>
    </location>
</feature>
<dbReference type="InterPro" id="IPR036179">
    <property type="entry name" value="Ig-like_dom_sf"/>
</dbReference>